<dbReference type="EC" id="2.4.1.132" evidence="10"/>
<dbReference type="SUPFAM" id="SSF53756">
    <property type="entry name" value="UDP-Glycosyltransferase/glycogen phosphorylase"/>
    <property type="match status" value="1"/>
</dbReference>
<dbReference type="GO" id="GO:0102704">
    <property type="term" value="F:GDP-Man:Man(2)GlcNAc(2)-PP-Dol alpha-1,6-mannosyltransferase activity"/>
    <property type="evidence" value="ECO:0007669"/>
    <property type="project" value="UniProtKB-UniRule"/>
</dbReference>
<feature type="domain" description="Glycosyltransferase subfamily 4-like N-terminal" evidence="13">
    <location>
        <begin position="90"/>
        <end position="207"/>
    </location>
</feature>
<reference evidence="14" key="1">
    <citation type="journal article" date="2015" name="Sci. Rep.">
        <title>Tissue- and time-dependent transcription in Ixodes ricinus salivary glands and midguts when blood feeding on the vertebrate host.</title>
        <authorList>
            <person name="Kotsyfakis M."/>
            <person name="Schwarz A."/>
            <person name="Erhart J."/>
            <person name="Ribeiro J.M."/>
        </authorList>
    </citation>
    <scope>NUCLEOTIDE SEQUENCE</scope>
    <source>
        <tissue evidence="14">Salivary gland and midgut</tissue>
    </source>
</reference>
<evidence type="ECO:0000256" key="9">
    <source>
        <dbReference type="ARBA" id="ARBA00045104"/>
    </source>
</evidence>
<protein>
    <recommendedName>
        <fullName evidence="10">Alpha-1,3/1,6-mannosyltransferase ALG2</fullName>
        <ecNumber evidence="10">2.4.1.132</ecNumber>
        <ecNumber evidence="10">2.4.1.257</ecNumber>
    </recommendedName>
    <alternativeName>
        <fullName evidence="10">GDP-Man:Man(1)GlcNAc(2)-PP-Dol alpha-1,3-mannosyltransferase</fullName>
    </alternativeName>
</protein>
<comment type="catalytic activity">
    <reaction evidence="9 10">
        <text>an alpha-D-Man-(1-&gt;3)-beta-D-Man-(1-&gt;4)-beta-D-GlcNAc-(1-&gt;4)-alpha-D-GlcNAc-diphospho-di-trans,poly-cis-dolichol + GDP-alpha-D-mannose = an alpha-D-Man-(1-&gt;3)-[alpha-D-Man-(1-&gt;6)]-beta-D-Man-(1-&gt;4)-beta-D-GlcNAc-(1-&gt;4)-alpha-D-GlcNAc-diphospho-di-trans,poly-cis-dolichol + GDP + H(+)</text>
        <dbReference type="Rhea" id="RHEA:29519"/>
        <dbReference type="Rhea" id="RHEA-COMP:19513"/>
        <dbReference type="Rhea" id="RHEA-COMP:19515"/>
        <dbReference type="ChEBI" id="CHEBI:15378"/>
        <dbReference type="ChEBI" id="CHEBI:57527"/>
        <dbReference type="ChEBI" id="CHEBI:58189"/>
        <dbReference type="ChEBI" id="CHEBI:132510"/>
        <dbReference type="ChEBI" id="CHEBI:132511"/>
        <dbReference type="EC" id="2.4.1.257"/>
    </reaction>
    <physiologicalReaction direction="left-to-right" evidence="9 10">
        <dbReference type="Rhea" id="RHEA:29520"/>
    </physiologicalReaction>
</comment>
<evidence type="ECO:0000313" key="14">
    <source>
        <dbReference type="EMBL" id="JAB84187.1"/>
    </source>
</evidence>
<keyword evidence="3 10" id="KW-0808">Transferase</keyword>
<keyword evidence="2 10" id="KW-0328">Glycosyltransferase</keyword>
<evidence type="ECO:0000256" key="2">
    <source>
        <dbReference type="ARBA" id="ARBA00022676"/>
    </source>
</evidence>
<evidence type="ECO:0000256" key="8">
    <source>
        <dbReference type="ARBA" id="ARBA00045103"/>
    </source>
</evidence>
<dbReference type="Pfam" id="PF00534">
    <property type="entry name" value="Glycos_transf_1"/>
    <property type="match status" value="1"/>
</dbReference>
<feature type="region of interest" description="Disordered" evidence="11">
    <location>
        <begin position="29"/>
        <end position="61"/>
    </location>
</feature>
<evidence type="ECO:0000256" key="1">
    <source>
        <dbReference type="ARBA" id="ARBA00004922"/>
    </source>
</evidence>
<evidence type="ECO:0000256" key="11">
    <source>
        <dbReference type="SAM" id="MobiDB-lite"/>
    </source>
</evidence>
<dbReference type="GO" id="GO:0005789">
    <property type="term" value="C:endoplasmic reticulum membrane"/>
    <property type="evidence" value="ECO:0007669"/>
    <property type="project" value="UniProtKB-SubCell"/>
</dbReference>
<dbReference type="InterPro" id="IPR028098">
    <property type="entry name" value="Glyco_trans_4-like_N"/>
</dbReference>
<feature type="region of interest" description="Disordered" evidence="11">
    <location>
        <begin position="379"/>
        <end position="436"/>
    </location>
</feature>
<keyword evidence="4" id="KW-0812">Transmembrane</keyword>
<name>V5I394_IXORI</name>
<comment type="similarity">
    <text evidence="10">Belongs to the glycosyltransferase group 1 family.</text>
</comment>
<dbReference type="PANTHER" id="PTHR45918:SF1">
    <property type="entry name" value="ALPHA-1,3_1,6-MANNOSYLTRANSFERASE ALG2"/>
    <property type="match status" value="1"/>
</dbReference>
<feature type="domain" description="Glycosyl transferase family 1" evidence="12">
    <location>
        <begin position="225"/>
        <end position="380"/>
    </location>
</feature>
<accession>V5I394</accession>
<feature type="compositionally biased region" description="Basic residues" evidence="11">
    <location>
        <begin position="29"/>
        <end position="41"/>
    </location>
</feature>
<dbReference type="EC" id="2.4.1.257" evidence="10"/>
<evidence type="ECO:0000256" key="5">
    <source>
        <dbReference type="ARBA" id="ARBA00022824"/>
    </source>
</evidence>
<proteinExistence type="evidence at transcript level"/>
<evidence type="ECO:0000259" key="12">
    <source>
        <dbReference type="Pfam" id="PF00534"/>
    </source>
</evidence>
<organism evidence="14">
    <name type="scientific">Ixodes ricinus</name>
    <name type="common">Common tick</name>
    <name type="synonym">Acarus ricinus</name>
    <dbReference type="NCBI Taxonomy" id="34613"/>
    <lineage>
        <taxon>Eukaryota</taxon>
        <taxon>Metazoa</taxon>
        <taxon>Ecdysozoa</taxon>
        <taxon>Arthropoda</taxon>
        <taxon>Chelicerata</taxon>
        <taxon>Arachnida</taxon>
        <taxon>Acari</taxon>
        <taxon>Parasitiformes</taxon>
        <taxon>Ixodida</taxon>
        <taxon>Ixodoidea</taxon>
        <taxon>Ixodidae</taxon>
        <taxon>Ixodinae</taxon>
        <taxon>Ixodes</taxon>
    </lineage>
</organism>
<evidence type="ECO:0000256" key="4">
    <source>
        <dbReference type="ARBA" id="ARBA00022692"/>
    </source>
</evidence>
<comment type="subcellular location">
    <subcellularLocation>
        <location evidence="10">Endoplasmic reticulum membrane</location>
        <topology evidence="10">Single-pass membrane protein</topology>
    </subcellularLocation>
</comment>
<evidence type="ECO:0000256" key="6">
    <source>
        <dbReference type="ARBA" id="ARBA00022989"/>
    </source>
</evidence>
<evidence type="ECO:0000259" key="13">
    <source>
        <dbReference type="Pfam" id="PF13439"/>
    </source>
</evidence>
<dbReference type="InterPro" id="IPR001296">
    <property type="entry name" value="Glyco_trans_1"/>
</dbReference>
<comment type="catalytic activity">
    <reaction evidence="8 10">
        <text>a beta-D-Man-(1-&gt;4)-beta-D-GlcNAc-(1-&gt;4)-alpha-D-GlcNAc-diphospho-di-trans,poly-cis-dolichol + GDP-alpha-D-mannose = an alpha-D-Man-(1-&gt;3)-beta-D-Man-(1-&gt;4)-beta-D-GlcNAc-(1-&gt;4)-alpha-D-GlcNAc-diphospho-di-trans,poly-cis-dolichol + GDP + H(+)</text>
        <dbReference type="Rhea" id="RHEA:29515"/>
        <dbReference type="Rhea" id="RHEA-COMP:19511"/>
        <dbReference type="Rhea" id="RHEA-COMP:19513"/>
        <dbReference type="ChEBI" id="CHEBI:15378"/>
        <dbReference type="ChEBI" id="CHEBI:57527"/>
        <dbReference type="ChEBI" id="CHEBI:58189"/>
        <dbReference type="ChEBI" id="CHEBI:58472"/>
        <dbReference type="ChEBI" id="CHEBI:132510"/>
        <dbReference type="EC" id="2.4.1.132"/>
    </reaction>
    <physiologicalReaction direction="left-to-right" evidence="8 10">
        <dbReference type="Rhea" id="RHEA:29516"/>
    </physiologicalReaction>
</comment>
<dbReference type="PANTHER" id="PTHR45918">
    <property type="entry name" value="ALPHA-1,3/1,6-MANNOSYLTRANSFERASE ALG2"/>
    <property type="match status" value="1"/>
</dbReference>
<keyword evidence="7" id="KW-0472">Membrane</keyword>
<dbReference type="GO" id="GO:0004378">
    <property type="term" value="F:GDP-Man:Man(1)GlcNAc(2)-PP-Dol alpha-1,3-mannosyltransferase activity"/>
    <property type="evidence" value="ECO:0007669"/>
    <property type="project" value="UniProtKB-UniRule"/>
</dbReference>
<dbReference type="UniPathway" id="UPA00378"/>
<dbReference type="EMBL" id="GANP01000281">
    <property type="protein sequence ID" value="JAB84187.1"/>
    <property type="molecule type" value="mRNA"/>
</dbReference>
<feature type="compositionally biased region" description="Polar residues" evidence="11">
    <location>
        <begin position="398"/>
        <end position="409"/>
    </location>
</feature>
<dbReference type="AlphaFoldDB" id="V5I394"/>
<evidence type="ECO:0000256" key="3">
    <source>
        <dbReference type="ARBA" id="ARBA00022679"/>
    </source>
</evidence>
<dbReference type="InterPro" id="IPR027054">
    <property type="entry name" value="ALG2"/>
</dbReference>
<dbReference type="Gene3D" id="3.40.50.2000">
    <property type="entry name" value="Glycogen Phosphorylase B"/>
    <property type="match status" value="2"/>
</dbReference>
<evidence type="ECO:0000256" key="10">
    <source>
        <dbReference type="RuleBase" id="RU367136"/>
    </source>
</evidence>
<comment type="pathway">
    <text evidence="1 10">Protein modification; protein glycosylation.</text>
</comment>
<evidence type="ECO:0000256" key="7">
    <source>
        <dbReference type="ARBA" id="ARBA00023136"/>
    </source>
</evidence>
<feature type="compositionally biased region" description="Basic and acidic residues" evidence="11">
    <location>
        <begin position="413"/>
        <end position="422"/>
    </location>
</feature>
<dbReference type="Pfam" id="PF13439">
    <property type="entry name" value="Glyco_transf_4"/>
    <property type="match status" value="1"/>
</dbReference>
<comment type="function">
    <text evidence="10">Mannosylates Man(2)GlcNAc(2)-dolichol diphosphate and Man(1)GlcNAc(2)-dolichol diphosphate to form Man(3)GlcNAc(2)-dolichol diphosphate.</text>
</comment>
<sequence length="436" mass="47985">MRRRKESGGEADDNTPKQRVVLLHLRPRRGRSRAARRRLRTGTRQGQRGPTPSKFLTTHHDRSHCFPETTDGTLGVATVCDWMPRSVLGHLYAVCSYLRMIFARRVPSSGSAVLRPDVVVCDQVSACVPVLKWGVARVVFYCHFPDLMLAERSGLLRRIYRWPIDTLEQWSTGKADTVLVNSKFTGDVFRRVFPKLADVPLHVLHPTTSLSRLDRPLEGSLEDLGIHPSGAVFLSLNRYERKKNLGLALRALELAIREVPCHLVVAGGYDVNHRENVEHYEELQNLAKELSIAEHVSFLKSPAEPAKQQLLHSCRGVIYTPANEHFGIVPLEAMYMRRPVVACDSGGPTETVADGETGFLCAPTAESFASAMVRLGEGPESLAGDGGRAGGRERWHSSPGTALSASSTGVVFESKEAPRVKESAAGVGRSTTRALT</sequence>
<keyword evidence="6" id="KW-1133">Transmembrane helix</keyword>
<keyword evidence="5" id="KW-0256">Endoplasmic reticulum</keyword>